<dbReference type="HAMAP" id="MF_00049_B">
    <property type="entry name" value="Leu_tRNA_synth_B"/>
    <property type="match status" value="1"/>
</dbReference>
<organism evidence="15 16">
    <name type="scientific">Thermobaculum terrenum (strain ATCC BAA-798 / CCMEE 7001 / YNP1)</name>
    <dbReference type="NCBI Taxonomy" id="525904"/>
    <lineage>
        <taxon>Bacteria</taxon>
        <taxon>Bacillati</taxon>
        <taxon>Chloroflexota</taxon>
        <taxon>Chloroflexia</taxon>
        <taxon>Candidatus Thermobaculales</taxon>
        <taxon>Candidatus Thermobaculaceae</taxon>
        <taxon>Thermobaculum</taxon>
    </lineage>
</organism>
<dbReference type="InterPro" id="IPR009008">
    <property type="entry name" value="Val/Leu/Ile-tRNA-synth_edit"/>
</dbReference>
<accession>D1CG69</accession>
<evidence type="ECO:0000256" key="8">
    <source>
        <dbReference type="ARBA" id="ARBA00047469"/>
    </source>
</evidence>
<evidence type="ECO:0000256" key="9">
    <source>
        <dbReference type="HAMAP-Rule" id="MF_00049"/>
    </source>
</evidence>
<feature type="short sequence motif" description="'KMSKS' region" evidence="9">
    <location>
        <begin position="589"/>
        <end position="593"/>
    </location>
</feature>
<dbReference type="CDD" id="cd00812">
    <property type="entry name" value="LeuRS_core"/>
    <property type="match status" value="1"/>
</dbReference>
<feature type="domain" description="Leucyl-tRNA synthetase editing" evidence="14">
    <location>
        <begin position="232"/>
        <end position="412"/>
    </location>
</feature>
<dbReference type="InterPro" id="IPR001412">
    <property type="entry name" value="aa-tRNA-synth_I_CS"/>
</dbReference>
<keyword evidence="5 9" id="KW-0067">ATP-binding</keyword>
<dbReference type="FunFam" id="3.40.50.620:FF:000056">
    <property type="entry name" value="Leucine--tRNA ligase"/>
    <property type="match status" value="1"/>
</dbReference>
<comment type="similarity">
    <text evidence="1 9 10">Belongs to the class-I aminoacyl-tRNA synthetase family.</text>
</comment>
<feature type="domain" description="Methionyl/Leucyl tRNA synthetase" evidence="13">
    <location>
        <begin position="52"/>
        <end position="194"/>
    </location>
</feature>
<sequence>MVDKPDVSVQSPNNNDIHAIEAKWRQRWQQTQIYKTDLRDESKPKYYNLMEFPYPSGEGLHVGHVYTYSGADTNGRYRRMRGYNVFEPMGFDAFGIHSENYALKLGINPMVLTQRTVSRFREQMNRLGCMWDWSHEVNTSQPNYYKWTQWLFLQMYKAGLAVRKSAPVNWCPQCLTVLANEQVINGRCERCDTEVIQREMVQWFFKITDYAERLLNDLDKLDWPEVSKRLQRNWIGRSEGAELIFTIESTGDKVPVFTTRPDTVFGATYVVLAPEHPLVDKITTPECREAVQAYKEATMREREIERLSLEKEKTGVFTGAYAINPANGERIPVWIADYVLMTYGTGAIMAVPAHDERDHEFAKKFGLPIVEVVQSPEGVEEQAYIGPGQMKNSGQFDGMPNEEAKKAITDWLAERGLGKHTVTYRLRDWLISRQRYWGPPIPIIYCDNCGEVPVPEDQLPVELPYIENFRPTGTGKSPLALVEEFYKTECPNCGGPAVRETDVSDTFLDSSWYYLRYPSTEFDDRPFDRDITRKWLPVDSYMGGKEHIVLHHLYSRFVTKVLYDLGYLEFDEPFTRLRLHGIITHLGAKMSKSRGNVVNPDEYIEKYGADALRTYLLFMGPYEDDNEFSVHGVQGVSRFLNRLYSLVDSRHDYGNGPGVDMKMLHRTIDRVTRGIEDLKYHTSIAALMEMSNWIADVRSEMTKEQLDTALKNLVLMLAPIAPHTAEELWERLGGAYSVHIQPWPEYDPSQLVEETVTIVVQVNGKVRDKLELPYNVAQEEAQRAALESEKVRAHLDGKSVKNVIWVPGKLINIVVG</sequence>
<protein>
    <recommendedName>
        <fullName evidence="9">Leucine--tRNA ligase</fullName>
        <ecNumber evidence="9">6.1.1.4</ecNumber>
    </recommendedName>
    <alternativeName>
        <fullName evidence="9">Leucyl-tRNA synthetase</fullName>
        <shortName evidence="9">LeuRS</shortName>
    </alternativeName>
</protein>
<gene>
    <name evidence="9" type="primary">leuS</name>
    <name evidence="15" type="ordered locus">Tter_1009</name>
</gene>
<dbReference type="InterPro" id="IPR025709">
    <property type="entry name" value="Leu_tRNA-synth_edit"/>
</dbReference>
<feature type="domain" description="Aminoacyl-tRNA synthetase class Ia" evidence="11">
    <location>
        <begin position="426"/>
        <end position="628"/>
    </location>
</feature>
<dbReference type="GO" id="GO:0004823">
    <property type="term" value="F:leucine-tRNA ligase activity"/>
    <property type="evidence" value="ECO:0007669"/>
    <property type="project" value="UniProtKB-UniRule"/>
</dbReference>
<dbReference type="PANTHER" id="PTHR43740:SF2">
    <property type="entry name" value="LEUCINE--TRNA LIGASE, MITOCHONDRIAL"/>
    <property type="match status" value="1"/>
</dbReference>
<dbReference type="RefSeq" id="WP_012874960.1">
    <property type="nucleotide sequence ID" value="NC_013525.1"/>
</dbReference>
<dbReference type="InterPro" id="IPR013155">
    <property type="entry name" value="M/V/L/I-tRNA-synth_anticd-bd"/>
</dbReference>
<keyword evidence="3 9" id="KW-0436">Ligase</keyword>
<dbReference type="FunFam" id="3.10.20.590:FF:000001">
    <property type="entry name" value="Leucine--tRNA ligase"/>
    <property type="match status" value="1"/>
</dbReference>
<evidence type="ECO:0000256" key="4">
    <source>
        <dbReference type="ARBA" id="ARBA00022741"/>
    </source>
</evidence>
<evidence type="ECO:0000259" key="14">
    <source>
        <dbReference type="Pfam" id="PF13603"/>
    </source>
</evidence>
<dbReference type="AlphaFoldDB" id="D1CG69"/>
<dbReference type="SUPFAM" id="SSF52374">
    <property type="entry name" value="Nucleotidylyl transferase"/>
    <property type="match status" value="1"/>
</dbReference>
<dbReference type="PANTHER" id="PTHR43740">
    <property type="entry name" value="LEUCYL-TRNA SYNTHETASE"/>
    <property type="match status" value="1"/>
</dbReference>
<dbReference type="Pfam" id="PF09334">
    <property type="entry name" value="tRNA-synt_1g"/>
    <property type="match status" value="1"/>
</dbReference>
<evidence type="ECO:0000259" key="11">
    <source>
        <dbReference type="Pfam" id="PF00133"/>
    </source>
</evidence>
<evidence type="ECO:0000256" key="2">
    <source>
        <dbReference type="ARBA" id="ARBA00022490"/>
    </source>
</evidence>
<evidence type="ECO:0000259" key="13">
    <source>
        <dbReference type="Pfam" id="PF09334"/>
    </source>
</evidence>
<keyword evidence="7 9" id="KW-0030">Aminoacyl-tRNA synthetase</keyword>
<dbReference type="GO" id="GO:0005829">
    <property type="term" value="C:cytosol"/>
    <property type="evidence" value="ECO:0007669"/>
    <property type="project" value="TreeGrafter"/>
</dbReference>
<evidence type="ECO:0000256" key="3">
    <source>
        <dbReference type="ARBA" id="ARBA00022598"/>
    </source>
</evidence>
<dbReference type="PROSITE" id="PS00178">
    <property type="entry name" value="AA_TRNA_LIGASE_I"/>
    <property type="match status" value="1"/>
</dbReference>
<dbReference type="KEGG" id="ttr:Tter_1009"/>
<evidence type="ECO:0000313" key="16">
    <source>
        <dbReference type="Proteomes" id="UP000000323"/>
    </source>
</evidence>
<dbReference type="STRING" id="525904.Tter_1009"/>
<dbReference type="Gene3D" id="1.10.730.10">
    <property type="entry name" value="Isoleucyl-tRNA Synthetase, Domain 1"/>
    <property type="match status" value="1"/>
</dbReference>
<evidence type="ECO:0000259" key="12">
    <source>
        <dbReference type="Pfam" id="PF08264"/>
    </source>
</evidence>
<dbReference type="SUPFAM" id="SSF47323">
    <property type="entry name" value="Anticodon-binding domain of a subclass of class I aminoacyl-tRNA synthetases"/>
    <property type="match status" value="1"/>
</dbReference>
<dbReference type="InterPro" id="IPR002302">
    <property type="entry name" value="Leu-tRNA-ligase"/>
</dbReference>
<dbReference type="Proteomes" id="UP000000323">
    <property type="component" value="Chromosome 1"/>
</dbReference>
<evidence type="ECO:0000256" key="1">
    <source>
        <dbReference type="ARBA" id="ARBA00005594"/>
    </source>
</evidence>
<dbReference type="eggNOG" id="COG0495">
    <property type="taxonomic scope" value="Bacteria"/>
</dbReference>
<dbReference type="CDD" id="cd07958">
    <property type="entry name" value="Anticodon_Ia_Leu_BEm"/>
    <property type="match status" value="1"/>
</dbReference>
<feature type="domain" description="Methionyl/Valyl/Leucyl/Isoleucyl-tRNA synthetase anticodon-binding" evidence="12">
    <location>
        <begin position="663"/>
        <end position="774"/>
    </location>
</feature>
<dbReference type="InterPro" id="IPR015413">
    <property type="entry name" value="Methionyl/Leucyl_tRNA_Synth"/>
</dbReference>
<dbReference type="FunFam" id="1.10.730.10:FF:000011">
    <property type="entry name" value="Leucine--tRNA ligase chloroplastic/mitochondrial"/>
    <property type="match status" value="1"/>
</dbReference>
<keyword evidence="16" id="KW-1185">Reference proteome</keyword>
<keyword evidence="4 9" id="KW-0547">Nucleotide-binding</keyword>
<dbReference type="Gene3D" id="3.10.20.590">
    <property type="match status" value="1"/>
</dbReference>
<keyword evidence="2 9" id="KW-0963">Cytoplasm</keyword>
<keyword evidence="6 9" id="KW-0648">Protein biosynthesis</keyword>
<dbReference type="InterPro" id="IPR014729">
    <property type="entry name" value="Rossmann-like_a/b/a_fold"/>
</dbReference>
<comment type="subcellular location">
    <subcellularLocation>
        <location evidence="9">Cytoplasm</location>
    </subcellularLocation>
</comment>
<dbReference type="InterPro" id="IPR002300">
    <property type="entry name" value="aa-tRNA-synth_Ia"/>
</dbReference>
<evidence type="ECO:0000256" key="7">
    <source>
        <dbReference type="ARBA" id="ARBA00023146"/>
    </source>
</evidence>
<dbReference type="NCBIfam" id="TIGR00396">
    <property type="entry name" value="leuS_bact"/>
    <property type="match status" value="1"/>
</dbReference>
<evidence type="ECO:0000256" key="5">
    <source>
        <dbReference type="ARBA" id="ARBA00022840"/>
    </source>
</evidence>
<dbReference type="InterPro" id="IPR009080">
    <property type="entry name" value="tRNAsynth_Ia_anticodon-bd"/>
</dbReference>
<name>D1CG69_THET1</name>
<dbReference type="GO" id="GO:0006429">
    <property type="term" value="P:leucyl-tRNA aminoacylation"/>
    <property type="evidence" value="ECO:0007669"/>
    <property type="project" value="UniProtKB-UniRule"/>
</dbReference>
<dbReference type="Pfam" id="PF08264">
    <property type="entry name" value="Anticodon_1"/>
    <property type="match status" value="1"/>
</dbReference>
<comment type="catalytic activity">
    <reaction evidence="8 9">
        <text>tRNA(Leu) + L-leucine + ATP = L-leucyl-tRNA(Leu) + AMP + diphosphate</text>
        <dbReference type="Rhea" id="RHEA:11688"/>
        <dbReference type="Rhea" id="RHEA-COMP:9613"/>
        <dbReference type="Rhea" id="RHEA-COMP:9622"/>
        <dbReference type="ChEBI" id="CHEBI:30616"/>
        <dbReference type="ChEBI" id="CHEBI:33019"/>
        <dbReference type="ChEBI" id="CHEBI:57427"/>
        <dbReference type="ChEBI" id="CHEBI:78442"/>
        <dbReference type="ChEBI" id="CHEBI:78494"/>
        <dbReference type="ChEBI" id="CHEBI:456215"/>
        <dbReference type="EC" id="6.1.1.4"/>
    </reaction>
</comment>
<dbReference type="OrthoDB" id="9810365at2"/>
<dbReference type="Pfam" id="PF00133">
    <property type="entry name" value="tRNA-synt_1"/>
    <property type="match status" value="1"/>
</dbReference>
<reference evidence="16" key="1">
    <citation type="journal article" date="2010" name="Stand. Genomic Sci.">
        <title>Complete genome sequence of 'Thermobaculum terrenum' type strain (YNP1).</title>
        <authorList>
            <person name="Kiss H."/>
            <person name="Cleland D."/>
            <person name="Lapidus A."/>
            <person name="Lucas S."/>
            <person name="Glavina Del Rio T."/>
            <person name="Nolan M."/>
            <person name="Tice H."/>
            <person name="Han C."/>
            <person name="Goodwin L."/>
            <person name="Pitluck S."/>
            <person name="Liolios K."/>
            <person name="Ivanova N."/>
            <person name="Mavromatis K."/>
            <person name="Ovchinnikova G."/>
            <person name="Pati A."/>
            <person name="Chen A."/>
            <person name="Palaniappan K."/>
            <person name="Land M."/>
            <person name="Hauser L."/>
            <person name="Chang Y."/>
            <person name="Jeffries C."/>
            <person name="Lu M."/>
            <person name="Brettin T."/>
            <person name="Detter J."/>
            <person name="Goker M."/>
            <person name="Tindall B."/>
            <person name="Beck B."/>
            <person name="McDermott T."/>
            <person name="Woyke T."/>
            <person name="Bristow J."/>
            <person name="Eisen J."/>
            <person name="Markowitz V."/>
            <person name="Hugenholtz P."/>
            <person name="Kyrpides N."/>
            <person name="Klenk H."/>
            <person name="Cheng J."/>
        </authorList>
    </citation>
    <scope>NUCLEOTIDE SEQUENCE [LARGE SCALE GENOMIC DNA]</scope>
    <source>
        <strain evidence="16">ATCC BAA-798 / YNP1</strain>
    </source>
</reference>
<comment type="caution">
    <text evidence="9">Lacks conserved residue(s) required for the propagation of feature annotation.</text>
</comment>
<dbReference type="HOGENOM" id="CLU_004427_0_0_0"/>
<feature type="binding site" evidence="9">
    <location>
        <position position="592"/>
    </location>
    <ligand>
        <name>ATP</name>
        <dbReference type="ChEBI" id="CHEBI:30616"/>
    </ligand>
</feature>
<dbReference type="PRINTS" id="PR00985">
    <property type="entry name" value="TRNASYNTHLEU"/>
</dbReference>
<proteinExistence type="inferred from homology"/>
<dbReference type="Pfam" id="PF13603">
    <property type="entry name" value="tRNA-synt_1_2"/>
    <property type="match status" value="1"/>
</dbReference>
<dbReference type="EMBL" id="CP001825">
    <property type="protein sequence ID" value="ACZ41925.1"/>
    <property type="molecule type" value="Genomic_DNA"/>
</dbReference>
<dbReference type="FunFam" id="3.40.50.620:FF:000003">
    <property type="entry name" value="Leucine--tRNA ligase"/>
    <property type="match status" value="1"/>
</dbReference>
<evidence type="ECO:0000256" key="6">
    <source>
        <dbReference type="ARBA" id="ARBA00022917"/>
    </source>
</evidence>
<dbReference type="GO" id="GO:0005524">
    <property type="term" value="F:ATP binding"/>
    <property type="evidence" value="ECO:0007669"/>
    <property type="project" value="UniProtKB-UniRule"/>
</dbReference>
<dbReference type="EC" id="6.1.1.4" evidence="9"/>
<dbReference type="GO" id="GO:0002161">
    <property type="term" value="F:aminoacyl-tRNA deacylase activity"/>
    <property type="evidence" value="ECO:0007669"/>
    <property type="project" value="InterPro"/>
</dbReference>
<evidence type="ECO:0000256" key="10">
    <source>
        <dbReference type="RuleBase" id="RU363035"/>
    </source>
</evidence>
<dbReference type="SUPFAM" id="SSF50677">
    <property type="entry name" value="ValRS/IleRS/LeuRS editing domain"/>
    <property type="match status" value="1"/>
</dbReference>
<dbReference type="Gene3D" id="3.40.50.620">
    <property type="entry name" value="HUPs"/>
    <property type="match status" value="2"/>
</dbReference>
<evidence type="ECO:0000313" key="15">
    <source>
        <dbReference type="EMBL" id="ACZ41925.1"/>
    </source>
</evidence>